<gene>
    <name evidence="1" type="ORF">BPAG_LOCUS7761</name>
</gene>
<protein>
    <submittedName>
        <fullName evidence="3">Phage protein</fullName>
    </submittedName>
</protein>
<dbReference type="Proteomes" id="UP000278627">
    <property type="component" value="Unassembled WGS sequence"/>
</dbReference>
<dbReference type="EMBL" id="UZAD01009402">
    <property type="protein sequence ID" value="VDN88947.1"/>
    <property type="molecule type" value="Genomic_DNA"/>
</dbReference>
<keyword evidence="2" id="KW-1185">Reference proteome</keyword>
<proteinExistence type="predicted"/>
<dbReference type="WBParaSite" id="BPAG_0000780001-mRNA-1">
    <property type="protein sequence ID" value="BPAG_0000780001-mRNA-1"/>
    <property type="gene ID" value="BPAG_0000780001"/>
</dbReference>
<reference evidence="1 2" key="2">
    <citation type="submission" date="2018-11" db="EMBL/GenBank/DDBJ databases">
        <authorList>
            <consortium name="Pathogen Informatics"/>
        </authorList>
    </citation>
    <scope>NUCLEOTIDE SEQUENCE [LARGE SCALE GENOMIC DNA]</scope>
</reference>
<sequence>MEEIGNFKVVEMLETEISSKLKKLPKPIGMNAGFYWLKGITRTLQVWFSKEDTEQNADVPLADSESWIPWLDDRLERAVAEVFNFKPLGIFYL</sequence>
<organism evidence="3">
    <name type="scientific">Brugia pahangi</name>
    <name type="common">Filarial nematode worm</name>
    <dbReference type="NCBI Taxonomy" id="6280"/>
    <lineage>
        <taxon>Eukaryota</taxon>
        <taxon>Metazoa</taxon>
        <taxon>Ecdysozoa</taxon>
        <taxon>Nematoda</taxon>
        <taxon>Chromadorea</taxon>
        <taxon>Rhabditida</taxon>
        <taxon>Spirurina</taxon>
        <taxon>Spiruromorpha</taxon>
        <taxon>Filarioidea</taxon>
        <taxon>Onchocercidae</taxon>
        <taxon>Brugia</taxon>
    </lineage>
</organism>
<evidence type="ECO:0000313" key="2">
    <source>
        <dbReference type="Proteomes" id="UP000278627"/>
    </source>
</evidence>
<dbReference type="AlphaFoldDB" id="A0A0N4THW1"/>
<evidence type="ECO:0000313" key="3">
    <source>
        <dbReference type="WBParaSite" id="BPAG_0000780001-mRNA-1"/>
    </source>
</evidence>
<reference evidence="3" key="1">
    <citation type="submission" date="2017-02" db="UniProtKB">
        <authorList>
            <consortium name="WormBaseParasite"/>
        </authorList>
    </citation>
    <scope>IDENTIFICATION</scope>
</reference>
<name>A0A0N4THW1_BRUPA</name>
<accession>A0A0N4THW1</accession>
<evidence type="ECO:0000313" key="1">
    <source>
        <dbReference type="EMBL" id="VDN88947.1"/>
    </source>
</evidence>